<dbReference type="KEGG" id="tel:tlr1879"/>
<accession>Q8DHR6</accession>
<dbReference type="SUPFAM" id="SSF55811">
    <property type="entry name" value="Nudix"/>
    <property type="match status" value="1"/>
</dbReference>
<dbReference type="RefSeq" id="WP_011057716.1">
    <property type="nucleotide sequence ID" value="NC_004113.1"/>
</dbReference>
<dbReference type="STRING" id="197221.gene:10748485"/>
<dbReference type="eggNOG" id="COG0494">
    <property type="taxonomic scope" value="Bacteria"/>
</dbReference>
<evidence type="ECO:0000313" key="1">
    <source>
        <dbReference type="EMBL" id="BAC09431.1"/>
    </source>
</evidence>
<dbReference type="PATRIC" id="fig|197221.4.peg.1962"/>
<dbReference type="Proteomes" id="UP000000440">
    <property type="component" value="Chromosome"/>
</dbReference>
<keyword evidence="2" id="KW-1185">Reference proteome</keyword>
<dbReference type="InterPro" id="IPR015797">
    <property type="entry name" value="NUDIX_hydrolase-like_dom_sf"/>
</dbReference>
<evidence type="ECO:0000313" key="2">
    <source>
        <dbReference type="Proteomes" id="UP000000440"/>
    </source>
</evidence>
<protein>
    <submittedName>
        <fullName evidence="1">Tlr1879 protein</fullName>
    </submittedName>
</protein>
<sequence length="179" mass="20096">MATVNWRSLDELVRIQSKWVTLIAEKWLTDTGETLEYWRVEKADSVIVLPLQGDDLICLPPTFRVGVQRATVDFPGGRVLPNQTPRAMVPQILRRELGITSDAIQAITPICEQPWLVNSAFSNQKVWGFVAELALGARVPQAGGKFRLGSPDISRLLGQLECLQCRAVLLEWLYQCRPV</sequence>
<gene>
    <name evidence="1" type="ordered locus">tlr1879</name>
</gene>
<organism evidence="1 2">
    <name type="scientific">Thermosynechococcus vestitus (strain NIES-2133 / IAM M-273 / BP-1)</name>
    <dbReference type="NCBI Taxonomy" id="197221"/>
    <lineage>
        <taxon>Bacteria</taxon>
        <taxon>Bacillati</taxon>
        <taxon>Cyanobacteriota</taxon>
        <taxon>Cyanophyceae</taxon>
        <taxon>Acaryochloridales</taxon>
        <taxon>Thermosynechococcaceae</taxon>
        <taxon>Thermosynechococcus</taxon>
    </lineage>
</organism>
<reference evidence="1 2" key="1">
    <citation type="journal article" date="2002" name="DNA Res.">
        <title>Complete genome structure of the thermophilic cyanobacterium Thermosynechococcus elongatus BP-1.</title>
        <authorList>
            <person name="Nakamura Y."/>
            <person name="Kaneko T."/>
            <person name="Sato S."/>
            <person name="Ikeuchi M."/>
            <person name="Katoh H."/>
            <person name="Sasamoto S."/>
            <person name="Watanabe A."/>
            <person name="Iriguchi M."/>
            <person name="Kawashima K."/>
            <person name="Kimura T."/>
            <person name="Kishida Y."/>
            <person name="Kiyokawa C."/>
            <person name="Kohara M."/>
            <person name="Matsumoto M."/>
            <person name="Matsuno A."/>
            <person name="Nakazaki N."/>
            <person name="Shimpo S."/>
            <person name="Sugimoto M."/>
            <person name="Takeuchi C."/>
            <person name="Yamada M."/>
            <person name="Tabata S."/>
        </authorList>
    </citation>
    <scope>NUCLEOTIDE SEQUENCE [LARGE SCALE GENOMIC DNA]</scope>
    <source>
        <strain evidence="2">IAM M-273 / NIES-2133 / BP-1</strain>
    </source>
</reference>
<dbReference type="EnsemblBacteria" id="BAC09431">
    <property type="protein sequence ID" value="BAC09431"/>
    <property type="gene ID" value="BAC09431"/>
</dbReference>
<dbReference type="AlphaFoldDB" id="Q8DHR6"/>
<dbReference type="Gene3D" id="3.90.79.10">
    <property type="entry name" value="Nucleoside Triphosphate Pyrophosphohydrolase"/>
    <property type="match status" value="1"/>
</dbReference>
<dbReference type="EMBL" id="BA000039">
    <property type="protein sequence ID" value="BAC09431.1"/>
    <property type="molecule type" value="Genomic_DNA"/>
</dbReference>
<proteinExistence type="predicted"/>
<name>Q8DHR6_THEVB</name>